<evidence type="ECO:0000256" key="10">
    <source>
        <dbReference type="ARBA" id="ARBA00023157"/>
    </source>
</evidence>
<evidence type="ECO:0000256" key="4">
    <source>
        <dbReference type="ARBA" id="ARBA00012012"/>
    </source>
</evidence>
<dbReference type="CDD" id="cd03880">
    <property type="entry name" value="M28_QC_like"/>
    <property type="match status" value="1"/>
</dbReference>
<evidence type="ECO:0000256" key="9">
    <source>
        <dbReference type="ARBA" id="ARBA00022833"/>
    </source>
</evidence>
<keyword evidence="15" id="KW-1185">Reference proteome</keyword>
<comment type="similarity">
    <text evidence="3">Belongs to the glutaminyl-peptide cyclotransferase family.</text>
</comment>
<evidence type="ECO:0000256" key="11">
    <source>
        <dbReference type="ARBA" id="ARBA00023315"/>
    </source>
</evidence>
<keyword evidence="11" id="KW-0012">Acyltransferase</keyword>
<reference evidence="16" key="1">
    <citation type="submission" date="2025-08" db="UniProtKB">
        <authorList>
            <consortium name="RefSeq"/>
        </authorList>
    </citation>
    <scope>IDENTIFICATION</scope>
    <source>
        <strain evidence="16">Wakin</strain>
        <tissue evidence="16">Muscle</tissue>
    </source>
</reference>
<evidence type="ECO:0000313" key="16">
    <source>
        <dbReference type="RefSeq" id="XP_026090691.1"/>
    </source>
</evidence>
<dbReference type="CTD" id="564655"/>
<name>A0A6P6M470_CARAU</name>
<protein>
    <recommendedName>
        <fullName evidence="5">Glutaminyl-peptide cyclotransferase</fullName>
        <ecNumber evidence="4">2.3.2.5</ecNumber>
    </recommendedName>
    <alternativeName>
        <fullName evidence="12">Glutaminyl cyclase</fullName>
    </alternativeName>
    <alternativeName>
        <fullName evidence="13">Glutaminyl-tRNA cyclotransferase</fullName>
    </alternativeName>
</protein>
<dbReference type="GO" id="GO:0008270">
    <property type="term" value="F:zinc ion binding"/>
    <property type="evidence" value="ECO:0007669"/>
    <property type="project" value="TreeGrafter"/>
</dbReference>
<evidence type="ECO:0000259" key="14">
    <source>
        <dbReference type="Pfam" id="PF04389"/>
    </source>
</evidence>
<keyword evidence="9" id="KW-0862">Zinc</keyword>
<dbReference type="GO" id="GO:0005576">
    <property type="term" value="C:extracellular region"/>
    <property type="evidence" value="ECO:0007669"/>
    <property type="project" value="UniProtKB-SubCell"/>
</dbReference>
<sequence length="397" mass="44986">MNSIRYKAATVKWWNYSVARCDHARMCRVRLLLLCLCVLVAITLTLAVSLSNYQTVDLDFPPKPPDLFKDKLNHQPGKPTVAQVKRLVSQVNRERLWYSHLRPILTERQPGSRGSQAVRKHIFSQLDSLTAGWSVEVDSFISETPHGPVSFTNVLAVLDPMAPRRLLLACHYDSKFIPSDPSDPRKVFVGASDSAVPCAMMLELVTALDPHLRKHKQLSRFFKVSRVTLQLVFFDGGEAFEQWSQTDSLYGSRHLADSMSRIPHPPGSEQTTLLNAVDLLVLLDLIGAPDPMFVNHFENTARWFDRLIAAEKRLHNLGLLSSHPKEQTYFMKDVNMGPVEDDHIPFLQRGVPVLHIIATPFPSFLHTMDDTVDKVHSHTVENLTKVLVVFLAEYLRL</sequence>
<dbReference type="RefSeq" id="XP_026090691.1">
    <property type="nucleotide sequence ID" value="XM_026234906.1"/>
</dbReference>
<evidence type="ECO:0000256" key="3">
    <source>
        <dbReference type="ARBA" id="ARBA00006014"/>
    </source>
</evidence>
<comment type="catalytic activity">
    <reaction evidence="1">
        <text>N-terminal L-glutaminyl-[peptide] = N-terminal 5-oxo-L-prolyl-[peptide] + NH4(+)</text>
        <dbReference type="Rhea" id="RHEA:23652"/>
        <dbReference type="Rhea" id="RHEA-COMP:11736"/>
        <dbReference type="Rhea" id="RHEA-COMP:11846"/>
        <dbReference type="ChEBI" id="CHEBI:28938"/>
        <dbReference type="ChEBI" id="CHEBI:64722"/>
        <dbReference type="ChEBI" id="CHEBI:87215"/>
        <dbReference type="EC" id="2.3.2.5"/>
    </reaction>
</comment>
<feature type="domain" description="Peptidase M28" evidence="14">
    <location>
        <begin position="153"/>
        <end position="388"/>
    </location>
</feature>
<evidence type="ECO:0000256" key="6">
    <source>
        <dbReference type="ARBA" id="ARBA00022525"/>
    </source>
</evidence>
<accession>A0A6P6M470</accession>
<evidence type="ECO:0000313" key="15">
    <source>
        <dbReference type="Proteomes" id="UP000515129"/>
    </source>
</evidence>
<keyword evidence="10" id="KW-1015">Disulfide bond</keyword>
<dbReference type="InterPro" id="IPR040234">
    <property type="entry name" value="QC/QCL"/>
</dbReference>
<organism evidence="15 16">
    <name type="scientific">Carassius auratus</name>
    <name type="common">Goldfish</name>
    <dbReference type="NCBI Taxonomy" id="7957"/>
    <lineage>
        <taxon>Eukaryota</taxon>
        <taxon>Metazoa</taxon>
        <taxon>Chordata</taxon>
        <taxon>Craniata</taxon>
        <taxon>Vertebrata</taxon>
        <taxon>Euteleostomi</taxon>
        <taxon>Actinopterygii</taxon>
        <taxon>Neopterygii</taxon>
        <taxon>Teleostei</taxon>
        <taxon>Ostariophysi</taxon>
        <taxon>Cypriniformes</taxon>
        <taxon>Cyprinidae</taxon>
        <taxon>Cyprininae</taxon>
        <taxon>Carassius</taxon>
    </lineage>
</organism>
<evidence type="ECO:0000256" key="7">
    <source>
        <dbReference type="ARBA" id="ARBA00022679"/>
    </source>
</evidence>
<evidence type="ECO:0000256" key="8">
    <source>
        <dbReference type="ARBA" id="ARBA00022723"/>
    </source>
</evidence>
<dbReference type="FunFam" id="3.40.630.10:FF:000029">
    <property type="entry name" value="Glutaminyl-peptide cyclotransferase"/>
    <property type="match status" value="1"/>
</dbReference>
<dbReference type="EC" id="2.3.2.5" evidence="4"/>
<gene>
    <name evidence="16" type="primary">qpctlb</name>
</gene>
<dbReference type="OrthoDB" id="3907302at2759"/>
<keyword evidence="6" id="KW-0964">Secreted</keyword>
<dbReference type="InterPro" id="IPR007484">
    <property type="entry name" value="Peptidase_M28"/>
</dbReference>
<keyword evidence="7" id="KW-0808">Transferase</keyword>
<dbReference type="Proteomes" id="UP000515129">
    <property type="component" value="Chromosome 46"/>
</dbReference>
<dbReference type="PANTHER" id="PTHR12283">
    <property type="entry name" value="GLUTAMINYL-PEPTIDE CYCLOTRANSFERASE"/>
    <property type="match status" value="1"/>
</dbReference>
<keyword evidence="8" id="KW-0479">Metal-binding</keyword>
<evidence type="ECO:0000256" key="13">
    <source>
        <dbReference type="ARBA" id="ARBA00042699"/>
    </source>
</evidence>
<dbReference type="InterPro" id="IPR037457">
    <property type="entry name" value="M28_QC"/>
</dbReference>
<dbReference type="PANTHER" id="PTHR12283:SF3">
    <property type="entry name" value="GLUTAMINYL-PEPTIDE CYCLOTRANSFERASE-LIKE PROTEIN"/>
    <property type="match status" value="1"/>
</dbReference>
<comment type="subcellular location">
    <subcellularLocation>
        <location evidence="2">Secreted</location>
    </subcellularLocation>
</comment>
<dbReference type="SUPFAM" id="SSF53187">
    <property type="entry name" value="Zn-dependent exopeptidases"/>
    <property type="match status" value="1"/>
</dbReference>
<dbReference type="Pfam" id="PF04389">
    <property type="entry name" value="Peptidase_M28"/>
    <property type="match status" value="1"/>
</dbReference>
<dbReference type="Gene3D" id="3.40.630.10">
    <property type="entry name" value="Zn peptidases"/>
    <property type="match status" value="1"/>
</dbReference>
<dbReference type="GO" id="GO:0016603">
    <property type="term" value="F:glutaminyl-peptide cyclotransferase activity"/>
    <property type="evidence" value="ECO:0007669"/>
    <property type="project" value="UniProtKB-EC"/>
</dbReference>
<proteinExistence type="inferred from homology"/>
<evidence type="ECO:0000256" key="5">
    <source>
        <dbReference type="ARBA" id="ARBA00016861"/>
    </source>
</evidence>
<evidence type="ECO:0000256" key="1">
    <source>
        <dbReference type="ARBA" id="ARBA00000001"/>
    </source>
</evidence>
<dbReference type="KEGG" id="caua:113064244"/>
<evidence type="ECO:0000256" key="12">
    <source>
        <dbReference type="ARBA" id="ARBA00033159"/>
    </source>
</evidence>
<evidence type="ECO:0000256" key="2">
    <source>
        <dbReference type="ARBA" id="ARBA00004613"/>
    </source>
</evidence>
<dbReference type="AlphaFoldDB" id="A0A6P6M470"/>